<keyword evidence="2" id="KW-1185">Reference proteome</keyword>
<evidence type="ECO:0000313" key="1">
    <source>
        <dbReference type="EMBL" id="OHT09289.1"/>
    </source>
</evidence>
<dbReference type="EMBL" id="MLAK01000643">
    <property type="protein sequence ID" value="OHT09289.1"/>
    <property type="molecule type" value="Genomic_DNA"/>
</dbReference>
<dbReference type="SUPFAM" id="SSF48371">
    <property type="entry name" value="ARM repeat"/>
    <property type="match status" value="1"/>
</dbReference>
<name>A0A1J4KCY9_9EUKA</name>
<dbReference type="RefSeq" id="XP_068362425.1">
    <property type="nucleotide sequence ID" value="XM_068502229.1"/>
</dbReference>
<comment type="caution">
    <text evidence="1">The sequence shown here is derived from an EMBL/GenBank/DDBJ whole genome shotgun (WGS) entry which is preliminary data.</text>
</comment>
<reference evidence="1" key="1">
    <citation type="submission" date="2016-10" db="EMBL/GenBank/DDBJ databases">
        <authorList>
            <person name="Benchimol M."/>
            <person name="Almeida L.G."/>
            <person name="Vasconcelos A.T."/>
            <person name="Perreira-Neves A."/>
            <person name="Rosa I.A."/>
            <person name="Tasca T."/>
            <person name="Bogo M.R."/>
            <person name="de Souza W."/>
        </authorList>
    </citation>
    <scope>NUCLEOTIDE SEQUENCE [LARGE SCALE GENOMIC DNA]</scope>
    <source>
        <strain evidence="1">K</strain>
    </source>
</reference>
<sequence>MSQSSNIQELLNNPNTTLDEILQVESVGYLFNQSHPALIQFFVIHAEDLLKAAINSPNPAIQKNAFNIVHSDNSIILEAILHKKCISNQAEEYFFNDDSSILVITRLVNIIEMCICDYFDEACTQFYFITELVRFLDNPSVNEFFYDSLHHPAYGIHFIQWLNDLEFDQRLMDTFEDQFCKDNQNPEKLLGLYQTLDMCLHFPQILTKFLVPSRLSLLSQPCQENMPTYVKNAYVKLIFNMCNEYTIPFIASHIRYFLNLISEKIDDINQLYVTSFQILFQIYRISPDQCIEYSVMNLMDCGIRILTEFQNHSIALTVAAQFLTKVARYNLELRNEVLMRFIPIVEYNLENNDNINMRAFITKMMLDLETDVDWTGYDKSEFLHIYSYHILPLKGIMDEEYGGEVPDPAPLLI</sequence>
<dbReference type="VEuPathDB" id="TrichDB:TRFO_21856"/>
<dbReference type="GeneID" id="94836933"/>
<accession>A0A1J4KCY9</accession>
<protein>
    <submittedName>
        <fullName evidence="1">Uncharacterized protein</fullName>
    </submittedName>
</protein>
<dbReference type="AlphaFoldDB" id="A0A1J4KCY9"/>
<proteinExistence type="predicted"/>
<dbReference type="Proteomes" id="UP000179807">
    <property type="component" value="Unassembled WGS sequence"/>
</dbReference>
<gene>
    <name evidence="1" type="ORF">TRFO_21856</name>
</gene>
<organism evidence="1 2">
    <name type="scientific">Tritrichomonas foetus</name>
    <dbReference type="NCBI Taxonomy" id="1144522"/>
    <lineage>
        <taxon>Eukaryota</taxon>
        <taxon>Metamonada</taxon>
        <taxon>Parabasalia</taxon>
        <taxon>Tritrichomonadida</taxon>
        <taxon>Tritrichomonadidae</taxon>
        <taxon>Tritrichomonas</taxon>
    </lineage>
</organism>
<dbReference type="InterPro" id="IPR016024">
    <property type="entry name" value="ARM-type_fold"/>
</dbReference>
<dbReference type="OrthoDB" id="295029at2759"/>
<evidence type="ECO:0000313" key="2">
    <source>
        <dbReference type="Proteomes" id="UP000179807"/>
    </source>
</evidence>